<gene>
    <name evidence="2" type="ORF">AWH56_14760</name>
</gene>
<name>A0A1S2LI82_9BACI</name>
<dbReference type="InterPro" id="IPR026369">
    <property type="entry name" value="CxxC_20_CxxC"/>
</dbReference>
<reference evidence="2" key="1">
    <citation type="submission" date="2016-10" db="EMBL/GenBank/DDBJ databases">
        <title>Draft genome sequences of four alkaliphilic bacteria belonging to the Anaerobacillus genus.</title>
        <authorList>
            <person name="Bassil N.M."/>
            <person name="Lloyd J.R."/>
        </authorList>
    </citation>
    <scope>NUCLEOTIDE SEQUENCE [LARGE SCALE GENOMIC DNA]</scope>
    <source>
        <strain evidence="2">NB2006</strain>
    </source>
</reference>
<sequence length="130" mass="15490">MVYVIFSIEIPDEFFPIFMIVLFTIYVIYCFVKRNTQCVNCEQQFAKKEIRSPFSKSATLCKTCGTEHHVEKKFMDIMFIILFINLPSVYVISLFELDKIYSFWVSMLSSLLLFFIIFYFIPFSVEKKSM</sequence>
<dbReference type="OrthoDB" id="2970803at2"/>
<evidence type="ECO:0000256" key="1">
    <source>
        <dbReference type="SAM" id="Phobius"/>
    </source>
</evidence>
<dbReference type="NCBIfam" id="TIGR04104">
    <property type="entry name" value="cxxc_20_cxxc"/>
    <property type="match status" value="1"/>
</dbReference>
<keyword evidence="1" id="KW-0472">Membrane</keyword>
<evidence type="ECO:0000313" key="2">
    <source>
        <dbReference type="EMBL" id="OIJ12222.1"/>
    </source>
</evidence>
<dbReference type="AlphaFoldDB" id="A0A1S2LI82"/>
<keyword evidence="1" id="KW-1133">Transmembrane helix</keyword>
<organism evidence="2">
    <name type="scientific">Anaerobacillus isosaccharinicus</name>
    <dbReference type="NCBI Taxonomy" id="1532552"/>
    <lineage>
        <taxon>Bacteria</taxon>
        <taxon>Bacillati</taxon>
        <taxon>Bacillota</taxon>
        <taxon>Bacilli</taxon>
        <taxon>Bacillales</taxon>
        <taxon>Bacillaceae</taxon>
        <taxon>Anaerobacillus</taxon>
    </lineage>
</organism>
<dbReference type="EMBL" id="LQXD01000129">
    <property type="protein sequence ID" value="OIJ12222.1"/>
    <property type="molecule type" value="Genomic_DNA"/>
</dbReference>
<evidence type="ECO:0008006" key="3">
    <source>
        <dbReference type="Google" id="ProtNLM"/>
    </source>
</evidence>
<protein>
    <recommendedName>
        <fullName evidence="3">CXXC-20-CXXC protein</fullName>
    </recommendedName>
</protein>
<proteinExistence type="predicted"/>
<keyword evidence="1" id="KW-0812">Transmembrane</keyword>
<dbReference type="KEGG" id="aia:AWH56_023130"/>
<feature type="transmembrane region" description="Helical" evidence="1">
    <location>
        <begin position="77"/>
        <end position="95"/>
    </location>
</feature>
<feature type="transmembrane region" description="Helical" evidence="1">
    <location>
        <begin position="14"/>
        <end position="32"/>
    </location>
</feature>
<comment type="caution">
    <text evidence="2">The sequence shown here is derived from an EMBL/GenBank/DDBJ whole genome shotgun (WGS) entry which is preliminary data.</text>
</comment>
<accession>A0A1S2LI82</accession>
<feature type="transmembrane region" description="Helical" evidence="1">
    <location>
        <begin position="101"/>
        <end position="121"/>
    </location>
</feature>